<gene>
    <name evidence="1" type="ORF">NIES2135_66250</name>
</gene>
<keyword evidence="2" id="KW-1185">Reference proteome</keyword>
<dbReference type="Gene3D" id="2.180.10.10">
    <property type="entry name" value="RHS repeat-associated core"/>
    <property type="match status" value="1"/>
</dbReference>
<evidence type="ECO:0000313" key="1">
    <source>
        <dbReference type="EMBL" id="BAY59748.1"/>
    </source>
</evidence>
<protein>
    <submittedName>
        <fullName evidence="1">YD repeat protein</fullName>
    </submittedName>
</protein>
<keyword evidence="1" id="KW-0614">Plasmid</keyword>
<evidence type="ECO:0000313" key="2">
    <source>
        <dbReference type="Proteomes" id="UP000217895"/>
    </source>
</evidence>
<sequence length="296" mass="31569">MKNEGTIANKYLFAGEQFDSSLGDYYLRDRFYDVGAGRFLRRDVYEGSLDDPLSLHKYTYAHSNPVIYTDPSGFITRAELLAAFKVADILFTLAYPDPLSVAMLVASPPGVPAGFAKGLNKVFGGIARGPMFARMAQGTARISDTLEDSALAARSFMASKGFKPPFISDEYLQGLKSFLPSRTVGKVVDFVSEGKNGLVLVEAKSQLTTAQLASSINPGGKMVGTSNALEAVYKRGGAAFPGIERQVITATDLSKIPTGATGKLSKVPTGAAGEFQVYQNGVPAMPNGVPVFLQQL</sequence>
<name>A0A1Z4JSY2_LEPBY</name>
<dbReference type="Proteomes" id="UP000217895">
    <property type="component" value="Plasmid Plasmid2 dna"/>
</dbReference>
<reference evidence="1 2" key="1">
    <citation type="submission" date="2017-06" db="EMBL/GenBank/DDBJ databases">
        <title>Genome sequencing of cyanobaciteial culture collection at National Institute for Environmental Studies (NIES).</title>
        <authorList>
            <person name="Hirose Y."/>
            <person name="Shimura Y."/>
            <person name="Fujisawa T."/>
            <person name="Nakamura Y."/>
            <person name="Kawachi M."/>
        </authorList>
    </citation>
    <scope>NUCLEOTIDE SEQUENCE [LARGE SCALE GENOMIC DNA]</scope>
    <source>
        <strain evidence="1 2">NIES-2135</strain>
        <plasmid evidence="2">Plasmid Plasmid2 dna</plasmid>
    </source>
</reference>
<dbReference type="InterPro" id="IPR022385">
    <property type="entry name" value="Rhs_assc_core"/>
</dbReference>
<proteinExistence type="predicted"/>
<accession>A0A1Z4JSY2</accession>
<geneLocation type="plasmid" evidence="1">
    <name>plasmid2</name>
</geneLocation>
<dbReference type="NCBIfam" id="TIGR03696">
    <property type="entry name" value="Rhs_assc_core"/>
    <property type="match status" value="1"/>
</dbReference>
<dbReference type="EMBL" id="AP018205">
    <property type="protein sequence ID" value="BAY59748.1"/>
    <property type="molecule type" value="Genomic_DNA"/>
</dbReference>
<dbReference type="AlphaFoldDB" id="A0A1Z4JSY2"/>
<organism evidence="1 2">
    <name type="scientific">Leptolyngbya boryana NIES-2135</name>
    <dbReference type="NCBI Taxonomy" id="1973484"/>
    <lineage>
        <taxon>Bacteria</taxon>
        <taxon>Bacillati</taxon>
        <taxon>Cyanobacteriota</taxon>
        <taxon>Cyanophyceae</taxon>
        <taxon>Leptolyngbyales</taxon>
        <taxon>Leptolyngbyaceae</taxon>
        <taxon>Leptolyngbya group</taxon>
        <taxon>Leptolyngbya</taxon>
    </lineage>
</organism>